<dbReference type="InParanoid" id="A0A0D0B4S4"/>
<dbReference type="HOGENOM" id="CLU_1504417_0_0_1"/>
<evidence type="ECO:0000313" key="1">
    <source>
        <dbReference type="EMBL" id="KIK49036.1"/>
    </source>
</evidence>
<sequence>MAPHSLELFFLYHSLALNLSHRNLHLIFNFIVTTLPLEESLGTTECISPSQRPPACEPTSPTFIDRLSSQSKLEELARPSLKIRIKFFSGSPQNNSMCINDDLSITGLRASWEVEAVFIKCYHRLNMQAVSGYHGSSRLWTENEEFALSVEAAGMIWLGPQPDDPKVSSSGAITMHILS</sequence>
<organism evidence="1 2">
    <name type="scientific">Suillus luteus UH-Slu-Lm8-n1</name>
    <dbReference type="NCBI Taxonomy" id="930992"/>
    <lineage>
        <taxon>Eukaryota</taxon>
        <taxon>Fungi</taxon>
        <taxon>Dikarya</taxon>
        <taxon>Basidiomycota</taxon>
        <taxon>Agaricomycotina</taxon>
        <taxon>Agaricomycetes</taxon>
        <taxon>Agaricomycetidae</taxon>
        <taxon>Boletales</taxon>
        <taxon>Suillineae</taxon>
        <taxon>Suillaceae</taxon>
        <taxon>Suillus</taxon>
    </lineage>
</organism>
<dbReference type="EMBL" id="KN835134">
    <property type="protein sequence ID" value="KIK49036.1"/>
    <property type="molecule type" value="Genomic_DNA"/>
</dbReference>
<name>A0A0D0B4S4_9AGAM</name>
<dbReference type="AlphaFoldDB" id="A0A0D0B4S4"/>
<protein>
    <submittedName>
        <fullName evidence="1">Uncharacterized protein</fullName>
    </submittedName>
</protein>
<reference evidence="2" key="2">
    <citation type="submission" date="2015-01" db="EMBL/GenBank/DDBJ databases">
        <title>Evolutionary Origins and Diversification of the Mycorrhizal Mutualists.</title>
        <authorList>
            <consortium name="DOE Joint Genome Institute"/>
            <consortium name="Mycorrhizal Genomics Consortium"/>
            <person name="Kohler A."/>
            <person name="Kuo A."/>
            <person name="Nagy L.G."/>
            <person name="Floudas D."/>
            <person name="Copeland A."/>
            <person name="Barry K.W."/>
            <person name="Cichocki N."/>
            <person name="Veneault-Fourrey C."/>
            <person name="LaButti K."/>
            <person name="Lindquist E.A."/>
            <person name="Lipzen A."/>
            <person name="Lundell T."/>
            <person name="Morin E."/>
            <person name="Murat C."/>
            <person name="Riley R."/>
            <person name="Ohm R."/>
            <person name="Sun H."/>
            <person name="Tunlid A."/>
            <person name="Henrissat B."/>
            <person name="Grigoriev I.V."/>
            <person name="Hibbett D.S."/>
            <person name="Martin F."/>
        </authorList>
    </citation>
    <scope>NUCLEOTIDE SEQUENCE [LARGE SCALE GENOMIC DNA]</scope>
    <source>
        <strain evidence="2">UH-Slu-Lm8-n1</strain>
    </source>
</reference>
<keyword evidence="2" id="KW-1185">Reference proteome</keyword>
<gene>
    <name evidence="1" type="ORF">CY34DRAFT_7717</name>
</gene>
<dbReference type="Proteomes" id="UP000054485">
    <property type="component" value="Unassembled WGS sequence"/>
</dbReference>
<reference evidence="1 2" key="1">
    <citation type="submission" date="2014-04" db="EMBL/GenBank/DDBJ databases">
        <authorList>
            <consortium name="DOE Joint Genome Institute"/>
            <person name="Kuo A."/>
            <person name="Ruytinx J."/>
            <person name="Rineau F."/>
            <person name="Colpaert J."/>
            <person name="Kohler A."/>
            <person name="Nagy L.G."/>
            <person name="Floudas D."/>
            <person name="Copeland A."/>
            <person name="Barry K.W."/>
            <person name="Cichocki N."/>
            <person name="Veneault-Fourrey C."/>
            <person name="LaButti K."/>
            <person name="Lindquist E.A."/>
            <person name="Lipzen A."/>
            <person name="Lundell T."/>
            <person name="Morin E."/>
            <person name="Murat C."/>
            <person name="Sun H."/>
            <person name="Tunlid A."/>
            <person name="Henrissat B."/>
            <person name="Grigoriev I.V."/>
            <person name="Hibbett D.S."/>
            <person name="Martin F."/>
            <person name="Nordberg H.P."/>
            <person name="Cantor M.N."/>
            <person name="Hua S.X."/>
        </authorList>
    </citation>
    <scope>NUCLEOTIDE SEQUENCE [LARGE SCALE GENOMIC DNA]</scope>
    <source>
        <strain evidence="1 2">UH-Slu-Lm8-n1</strain>
    </source>
</reference>
<evidence type="ECO:0000313" key="2">
    <source>
        <dbReference type="Proteomes" id="UP000054485"/>
    </source>
</evidence>
<accession>A0A0D0B4S4</accession>
<proteinExistence type="predicted"/>